<keyword evidence="1" id="KW-1185">Reference proteome</keyword>
<sequence length="127" mass="14654">MLKGFPKGVGAVPPLANVEVVAFCLTQKLCSFRPSLLMTFRWLLLVSFSPSRLYFNVLNASLRINSSNHYFPFHVDSNFEDGSRADRHCRYDAGVYRSYNQLQHADISRTYMRNSKEEIGEEKLKKN</sequence>
<protein>
    <submittedName>
        <fullName evidence="2">Uncharacterized protein</fullName>
    </submittedName>
</protein>
<organism evidence="1 2">
    <name type="scientific">Romanomermis culicivorax</name>
    <name type="common">Nematode worm</name>
    <dbReference type="NCBI Taxonomy" id="13658"/>
    <lineage>
        <taxon>Eukaryota</taxon>
        <taxon>Metazoa</taxon>
        <taxon>Ecdysozoa</taxon>
        <taxon>Nematoda</taxon>
        <taxon>Enoplea</taxon>
        <taxon>Dorylaimia</taxon>
        <taxon>Mermithida</taxon>
        <taxon>Mermithoidea</taxon>
        <taxon>Mermithidae</taxon>
        <taxon>Romanomermis</taxon>
    </lineage>
</organism>
<dbReference type="Proteomes" id="UP000887565">
    <property type="component" value="Unplaced"/>
</dbReference>
<name>A0A915HK34_ROMCU</name>
<dbReference type="AlphaFoldDB" id="A0A915HK34"/>
<evidence type="ECO:0000313" key="2">
    <source>
        <dbReference type="WBParaSite" id="nRc.2.0.1.t02019-RA"/>
    </source>
</evidence>
<evidence type="ECO:0000313" key="1">
    <source>
        <dbReference type="Proteomes" id="UP000887565"/>
    </source>
</evidence>
<proteinExistence type="predicted"/>
<dbReference type="WBParaSite" id="nRc.2.0.1.t02019-RA">
    <property type="protein sequence ID" value="nRc.2.0.1.t02019-RA"/>
    <property type="gene ID" value="nRc.2.0.1.g02019"/>
</dbReference>
<reference evidence="2" key="1">
    <citation type="submission" date="2022-11" db="UniProtKB">
        <authorList>
            <consortium name="WormBaseParasite"/>
        </authorList>
    </citation>
    <scope>IDENTIFICATION</scope>
</reference>
<accession>A0A915HK34</accession>